<sequence length="59" mass="6555">VTRQPKAMHDNSCNLSQSGLLDLTENFVFGSTKLRVGSFEDLVQSDKIWSTNDAGDDEH</sequence>
<dbReference type="AlphaFoldDB" id="A0A811ULN3"/>
<comment type="caution">
    <text evidence="1">The sequence shown here is derived from an EMBL/GenBank/DDBJ whole genome shotgun (WGS) entry which is preliminary data.</text>
</comment>
<proteinExistence type="predicted"/>
<keyword evidence="2" id="KW-1185">Reference proteome</keyword>
<protein>
    <submittedName>
        <fullName evidence="1">(Mediterranean fruit fly) hypothetical protein</fullName>
    </submittedName>
</protein>
<accession>A0A811ULN3</accession>
<organism evidence="1 2">
    <name type="scientific">Ceratitis capitata</name>
    <name type="common">Mediterranean fruit fly</name>
    <name type="synonym">Tephritis capitata</name>
    <dbReference type="NCBI Taxonomy" id="7213"/>
    <lineage>
        <taxon>Eukaryota</taxon>
        <taxon>Metazoa</taxon>
        <taxon>Ecdysozoa</taxon>
        <taxon>Arthropoda</taxon>
        <taxon>Hexapoda</taxon>
        <taxon>Insecta</taxon>
        <taxon>Pterygota</taxon>
        <taxon>Neoptera</taxon>
        <taxon>Endopterygota</taxon>
        <taxon>Diptera</taxon>
        <taxon>Brachycera</taxon>
        <taxon>Muscomorpha</taxon>
        <taxon>Tephritoidea</taxon>
        <taxon>Tephritidae</taxon>
        <taxon>Ceratitis</taxon>
        <taxon>Ceratitis</taxon>
    </lineage>
</organism>
<feature type="non-terminal residue" evidence="1">
    <location>
        <position position="1"/>
    </location>
</feature>
<evidence type="ECO:0000313" key="2">
    <source>
        <dbReference type="Proteomes" id="UP000606786"/>
    </source>
</evidence>
<gene>
    <name evidence="1" type="ORF">CCAP1982_LOCUS8191</name>
</gene>
<reference evidence="1" key="1">
    <citation type="submission" date="2020-11" db="EMBL/GenBank/DDBJ databases">
        <authorList>
            <person name="Whitehead M."/>
        </authorList>
    </citation>
    <scope>NUCLEOTIDE SEQUENCE</scope>
    <source>
        <strain evidence="1">EGII</strain>
    </source>
</reference>
<dbReference type="Proteomes" id="UP000606786">
    <property type="component" value="Unassembled WGS sequence"/>
</dbReference>
<dbReference type="EMBL" id="CAJHJT010000012">
    <property type="protein sequence ID" value="CAD6999661.1"/>
    <property type="molecule type" value="Genomic_DNA"/>
</dbReference>
<name>A0A811ULN3_CERCA</name>
<evidence type="ECO:0000313" key="1">
    <source>
        <dbReference type="EMBL" id="CAD6999661.1"/>
    </source>
</evidence>